<feature type="compositionally biased region" description="Acidic residues" evidence="1">
    <location>
        <begin position="84"/>
        <end position="93"/>
    </location>
</feature>
<dbReference type="CDD" id="cd00590">
    <property type="entry name" value="RRM_SF"/>
    <property type="match status" value="1"/>
</dbReference>
<proteinExistence type="predicted"/>
<dbReference type="RefSeq" id="WP_008249240.1">
    <property type="nucleotide sequence ID" value="NZ_CP014544.1"/>
</dbReference>
<evidence type="ECO:0000313" key="3">
    <source>
        <dbReference type="EMBL" id="AMO68884.1"/>
    </source>
</evidence>
<dbReference type="InterPro" id="IPR012677">
    <property type="entry name" value="Nucleotide-bd_a/b_plait_sf"/>
</dbReference>
<dbReference type="KEGG" id="zal:AZF00_11495"/>
<dbReference type="PROSITE" id="PS50102">
    <property type="entry name" value="RRM"/>
    <property type="match status" value="1"/>
</dbReference>
<evidence type="ECO:0000259" key="2">
    <source>
        <dbReference type="PROSITE" id="PS50102"/>
    </source>
</evidence>
<feature type="region of interest" description="Disordered" evidence="1">
    <location>
        <begin position="81"/>
        <end position="101"/>
    </location>
</feature>
<dbReference type="InterPro" id="IPR050441">
    <property type="entry name" value="RBM"/>
</dbReference>
<sequence>MKLLIRNLNRTTTEAELLDLFEAYGAVQSLQLVRDEDANLSKGFGFVNMPKAGEAKVAMQNLNGKIIGGFKIRVKRAEDRVEETASDELDDTQAPDTDRND</sequence>
<evidence type="ECO:0000313" key="4">
    <source>
        <dbReference type="Proteomes" id="UP000074119"/>
    </source>
</evidence>
<organism evidence="3 4">
    <name type="scientific">Zhongshania aliphaticivorans</name>
    <dbReference type="NCBI Taxonomy" id="1470434"/>
    <lineage>
        <taxon>Bacteria</taxon>
        <taxon>Pseudomonadati</taxon>
        <taxon>Pseudomonadota</taxon>
        <taxon>Gammaproteobacteria</taxon>
        <taxon>Cellvibrionales</taxon>
        <taxon>Spongiibacteraceae</taxon>
        <taxon>Zhongshania</taxon>
    </lineage>
</organism>
<dbReference type="GO" id="GO:0003723">
    <property type="term" value="F:RNA binding"/>
    <property type="evidence" value="ECO:0007669"/>
    <property type="project" value="InterPro"/>
</dbReference>
<dbReference type="PANTHER" id="PTHR48034">
    <property type="entry name" value="TRANSFORMER-2 SEX-DETERMINING PROTEIN-RELATED"/>
    <property type="match status" value="1"/>
</dbReference>
<dbReference type="Proteomes" id="UP000074119">
    <property type="component" value="Chromosome"/>
</dbReference>
<feature type="domain" description="RRM" evidence="2">
    <location>
        <begin position="1"/>
        <end position="79"/>
    </location>
</feature>
<dbReference type="AlphaFoldDB" id="A0A127M6K5"/>
<dbReference type="SUPFAM" id="SSF54928">
    <property type="entry name" value="RNA-binding domain, RBD"/>
    <property type="match status" value="1"/>
</dbReference>
<dbReference type="Gene3D" id="3.30.70.330">
    <property type="match status" value="1"/>
</dbReference>
<protein>
    <submittedName>
        <fullName evidence="3">RNA-binding protein</fullName>
    </submittedName>
</protein>
<accession>A0A127M6K5</accession>
<dbReference type="EMBL" id="CP014544">
    <property type="protein sequence ID" value="AMO68884.1"/>
    <property type="molecule type" value="Genomic_DNA"/>
</dbReference>
<dbReference type="STRING" id="1470434.AZF00_11495"/>
<dbReference type="InterPro" id="IPR000504">
    <property type="entry name" value="RRM_dom"/>
</dbReference>
<dbReference type="InterPro" id="IPR035979">
    <property type="entry name" value="RBD_domain_sf"/>
</dbReference>
<gene>
    <name evidence="3" type="ORF">AZF00_11495</name>
</gene>
<dbReference type="Pfam" id="PF00076">
    <property type="entry name" value="RRM_1"/>
    <property type="match status" value="1"/>
</dbReference>
<reference evidence="3 4" key="1">
    <citation type="submission" date="2015-12" db="EMBL/GenBank/DDBJ databases">
        <authorList>
            <person name="Shamseldin A."/>
            <person name="Moawad H."/>
            <person name="Abd El-Rahim W.M."/>
            <person name="Sadowsky M.J."/>
        </authorList>
    </citation>
    <scope>NUCLEOTIDE SEQUENCE [LARGE SCALE GENOMIC DNA]</scope>
    <source>
        <strain evidence="3 4">SM2</strain>
    </source>
</reference>
<name>A0A127M6K5_9GAMM</name>
<evidence type="ECO:0000256" key="1">
    <source>
        <dbReference type="SAM" id="MobiDB-lite"/>
    </source>
</evidence>
<dbReference type="SMART" id="SM00360">
    <property type="entry name" value="RRM"/>
    <property type="match status" value="1"/>
</dbReference>